<gene>
    <name evidence="1" type="ordered locus">Acid_7627</name>
</gene>
<evidence type="ECO:0000313" key="1">
    <source>
        <dbReference type="EMBL" id="ABJ88529.1"/>
    </source>
</evidence>
<dbReference type="AlphaFoldDB" id="Q01P91"/>
<sequence>MGVARFPLGQIVATPGALQALEEVGENPAGLLKRHVTGDWGELDEHDRLENERSLEDGRRLLSAYVLSTGVKLWIITEADRTVTTLLLPSEY</sequence>
<reference evidence="1" key="1">
    <citation type="submission" date="2006-10" db="EMBL/GenBank/DDBJ databases">
        <title>Complete sequence of Solibacter usitatus Ellin6076.</title>
        <authorList>
            <consortium name="US DOE Joint Genome Institute"/>
            <person name="Copeland A."/>
            <person name="Lucas S."/>
            <person name="Lapidus A."/>
            <person name="Barry K."/>
            <person name="Detter J.C."/>
            <person name="Glavina del Rio T."/>
            <person name="Hammon N."/>
            <person name="Israni S."/>
            <person name="Dalin E."/>
            <person name="Tice H."/>
            <person name="Pitluck S."/>
            <person name="Thompson L.S."/>
            <person name="Brettin T."/>
            <person name="Bruce D."/>
            <person name="Han C."/>
            <person name="Tapia R."/>
            <person name="Gilna P."/>
            <person name="Schmutz J."/>
            <person name="Larimer F."/>
            <person name="Land M."/>
            <person name="Hauser L."/>
            <person name="Kyrpides N."/>
            <person name="Mikhailova N."/>
            <person name="Janssen P.H."/>
            <person name="Kuske C.R."/>
            <person name="Richardson P."/>
        </authorList>
    </citation>
    <scope>NUCLEOTIDE SEQUENCE</scope>
    <source>
        <strain evidence="1">Ellin6076</strain>
    </source>
</reference>
<organism evidence="1">
    <name type="scientific">Solibacter usitatus (strain Ellin6076)</name>
    <dbReference type="NCBI Taxonomy" id="234267"/>
    <lineage>
        <taxon>Bacteria</taxon>
        <taxon>Pseudomonadati</taxon>
        <taxon>Acidobacteriota</taxon>
        <taxon>Terriglobia</taxon>
        <taxon>Bryobacterales</taxon>
        <taxon>Solibacteraceae</taxon>
        <taxon>Candidatus Solibacter</taxon>
    </lineage>
</organism>
<dbReference type="InParanoid" id="Q01P91"/>
<dbReference type="EMBL" id="CP000473">
    <property type="protein sequence ID" value="ABJ88529.1"/>
    <property type="molecule type" value="Genomic_DNA"/>
</dbReference>
<proteinExistence type="predicted"/>
<dbReference type="HOGENOM" id="CLU_162353_1_0_0"/>
<dbReference type="OrthoDB" id="106411at2"/>
<name>Q01P91_SOLUE</name>
<protein>
    <submittedName>
        <fullName evidence="1">Plasmid related protein</fullName>
    </submittedName>
</protein>
<dbReference type="eggNOG" id="ENOG5032YPG">
    <property type="taxonomic scope" value="Bacteria"/>
</dbReference>
<dbReference type="KEGG" id="sus:Acid_7627"/>
<accession>Q01P91</accession>